<evidence type="ECO:0000313" key="5">
    <source>
        <dbReference type="EMBL" id="SEL42863.1"/>
    </source>
</evidence>
<evidence type="ECO:0000256" key="1">
    <source>
        <dbReference type="ARBA" id="ARBA00004401"/>
    </source>
</evidence>
<organism evidence="5 6">
    <name type="scientific">Nonomuraea pusilla</name>
    <dbReference type="NCBI Taxonomy" id="46177"/>
    <lineage>
        <taxon>Bacteria</taxon>
        <taxon>Bacillati</taxon>
        <taxon>Actinomycetota</taxon>
        <taxon>Actinomycetes</taxon>
        <taxon>Streptosporangiales</taxon>
        <taxon>Streptosporangiaceae</taxon>
        <taxon>Nonomuraea</taxon>
    </lineage>
</organism>
<dbReference type="AlphaFoldDB" id="A0A1H7Q4D5"/>
<name>A0A1H7Q4D5_9ACTN</name>
<comment type="similarity">
    <text evidence="2">Belongs to the peptidase S26 family.</text>
</comment>
<dbReference type="InterPro" id="IPR036286">
    <property type="entry name" value="LexA/Signal_pep-like_sf"/>
</dbReference>
<dbReference type="Proteomes" id="UP000198953">
    <property type="component" value="Unassembled WGS sequence"/>
</dbReference>
<feature type="active site" evidence="3">
    <location>
        <position position="90"/>
    </location>
</feature>
<dbReference type="RefSeq" id="WP_091100260.1">
    <property type="nucleotide sequence ID" value="NZ_FOBF01000005.1"/>
</dbReference>
<reference evidence="5 6" key="1">
    <citation type="submission" date="2016-10" db="EMBL/GenBank/DDBJ databases">
        <authorList>
            <person name="de Groot N.N."/>
        </authorList>
    </citation>
    <scope>NUCLEOTIDE SEQUENCE [LARGE SCALE GENOMIC DNA]</scope>
    <source>
        <strain evidence="5 6">DSM 43357</strain>
    </source>
</reference>
<dbReference type="GO" id="GO:0004252">
    <property type="term" value="F:serine-type endopeptidase activity"/>
    <property type="evidence" value="ECO:0007669"/>
    <property type="project" value="InterPro"/>
</dbReference>
<dbReference type="Pfam" id="PF10502">
    <property type="entry name" value="Peptidase_S26"/>
    <property type="match status" value="2"/>
</dbReference>
<feature type="domain" description="Peptidase S26" evidence="4">
    <location>
        <begin position="11"/>
        <end position="98"/>
    </location>
</feature>
<dbReference type="OrthoDB" id="5518017at2"/>
<evidence type="ECO:0000313" key="6">
    <source>
        <dbReference type="Proteomes" id="UP000198953"/>
    </source>
</evidence>
<dbReference type="PANTHER" id="PTHR43390">
    <property type="entry name" value="SIGNAL PEPTIDASE I"/>
    <property type="match status" value="1"/>
</dbReference>
<gene>
    <name evidence="5" type="ORF">SAMN05660976_02416</name>
</gene>
<dbReference type="PRINTS" id="PR00727">
    <property type="entry name" value="LEADERPTASE"/>
</dbReference>
<keyword evidence="6" id="KW-1185">Reference proteome</keyword>
<sequence length="157" mass="16530">MTAPVAVLLTLLALLLLVLGWAMARRGRRTVVVTVSGPSMEPTLRPGDRVLVRRTPGVVPGRGDVVVVEEPGPCRPGDRTGAAGTRWVVKRVAAVPGDPEPPYLPAWARHPSGLVPAGRLVLLGDNPAGSRDSRHYGTVPASRVLGLATPRGLRAPR</sequence>
<dbReference type="STRING" id="46177.SAMN05660976_02416"/>
<accession>A0A1H7Q4D5</accession>
<dbReference type="GO" id="GO:0006465">
    <property type="term" value="P:signal peptide processing"/>
    <property type="evidence" value="ECO:0007669"/>
    <property type="project" value="InterPro"/>
</dbReference>
<evidence type="ECO:0000256" key="2">
    <source>
        <dbReference type="ARBA" id="ARBA00009370"/>
    </source>
</evidence>
<dbReference type="GO" id="GO:0005886">
    <property type="term" value="C:plasma membrane"/>
    <property type="evidence" value="ECO:0007669"/>
    <property type="project" value="UniProtKB-SubCell"/>
</dbReference>
<dbReference type="EMBL" id="FOBF01000005">
    <property type="protein sequence ID" value="SEL42863.1"/>
    <property type="molecule type" value="Genomic_DNA"/>
</dbReference>
<dbReference type="PANTHER" id="PTHR43390:SF1">
    <property type="entry name" value="CHLOROPLAST PROCESSING PEPTIDASE"/>
    <property type="match status" value="1"/>
</dbReference>
<dbReference type="SUPFAM" id="SSF51306">
    <property type="entry name" value="LexA/Signal peptidase"/>
    <property type="match status" value="1"/>
</dbReference>
<dbReference type="CDD" id="cd06530">
    <property type="entry name" value="S26_SPase_I"/>
    <property type="match status" value="1"/>
</dbReference>
<evidence type="ECO:0000256" key="3">
    <source>
        <dbReference type="PIRSR" id="PIRSR600223-1"/>
    </source>
</evidence>
<dbReference type="InterPro" id="IPR019533">
    <property type="entry name" value="Peptidase_S26"/>
</dbReference>
<dbReference type="InterPro" id="IPR000223">
    <property type="entry name" value="Pept_S26A_signal_pept_1"/>
</dbReference>
<comment type="subcellular location">
    <subcellularLocation>
        <location evidence="1">Cell membrane</location>
        <topology evidence="1">Single-pass type II membrane protein</topology>
    </subcellularLocation>
</comment>
<proteinExistence type="inferred from homology"/>
<feature type="domain" description="Peptidase S26" evidence="4">
    <location>
        <begin position="108"/>
        <end position="149"/>
    </location>
</feature>
<dbReference type="Gene3D" id="2.10.109.10">
    <property type="entry name" value="Umud Fragment, subunit A"/>
    <property type="match status" value="1"/>
</dbReference>
<protein>
    <submittedName>
        <fullName evidence="5">Signal peptidase I</fullName>
    </submittedName>
</protein>
<feature type="active site" evidence="3">
    <location>
        <position position="39"/>
    </location>
</feature>
<evidence type="ECO:0000259" key="4">
    <source>
        <dbReference type="Pfam" id="PF10502"/>
    </source>
</evidence>